<dbReference type="Proteomes" id="UP000800035">
    <property type="component" value="Unassembled WGS sequence"/>
</dbReference>
<dbReference type="EMBL" id="ML977026">
    <property type="protein sequence ID" value="KAF1950411.1"/>
    <property type="molecule type" value="Genomic_DNA"/>
</dbReference>
<accession>A0A6A5TCT4</accession>
<organism evidence="1 2">
    <name type="scientific">Byssothecium circinans</name>
    <dbReference type="NCBI Taxonomy" id="147558"/>
    <lineage>
        <taxon>Eukaryota</taxon>
        <taxon>Fungi</taxon>
        <taxon>Dikarya</taxon>
        <taxon>Ascomycota</taxon>
        <taxon>Pezizomycotina</taxon>
        <taxon>Dothideomycetes</taxon>
        <taxon>Pleosporomycetidae</taxon>
        <taxon>Pleosporales</taxon>
        <taxon>Massarineae</taxon>
        <taxon>Massarinaceae</taxon>
        <taxon>Byssothecium</taxon>
    </lineage>
</organism>
<dbReference type="Pfam" id="PF14441">
    <property type="entry name" value="OTT_1508_deam"/>
    <property type="match status" value="1"/>
</dbReference>
<proteinExistence type="predicted"/>
<dbReference type="InterPro" id="IPR027796">
    <property type="entry name" value="OTT_1508_deam-like"/>
</dbReference>
<evidence type="ECO:0000313" key="1">
    <source>
        <dbReference type="EMBL" id="KAF1950411.1"/>
    </source>
</evidence>
<reference evidence="1" key="1">
    <citation type="journal article" date="2020" name="Stud. Mycol.">
        <title>101 Dothideomycetes genomes: a test case for predicting lifestyles and emergence of pathogens.</title>
        <authorList>
            <person name="Haridas S."/>
            <person name="Albert R."/>
            <person name="Binder M."/>
            <person name="Bloem J."/>
            <person name="Labutti K."/>
            <person name="Salamov A."/>
            <person name="Andreopoulos B."/>
            <person name="Baker S."/>
            <person name="Barry K."/>
            <person name="Bills G."/>
            <person name="Bluhm B."/>
            <person name="Cannon C."/>
            <person name="Castanera R."/>
            <person name="Culley D."/>
            <person name="Daum C."/>
            <person name="Ezra D."/>
            <person name="Gonzalez J."/>
            <person name="Henrissat B."/>
            <person name="Kuo A."/>
            <person name="Liang C."/>
            <person name="Lipzen A."/>
            <person name="Lutzoni F."/>
            <person name="Magnuson J."/>
            <person name="Mondo S."/>
            <person name="Nolan M."/>
            <person name="Ohm R."/>
            <person name="Pangilinan J."/>
            <person name="Park H.-J."/>
            <person name="Ramirez L."/>
            <person name="Alfaro M."/>
            <person name="Sun H."/>
            <person name="Tritt A."/>
            <person name="Yoshinaga Y."/>
            <person name="Zwiers L.-H."/>
            <person name="Turgeon B."/>
            <person name="Goodwin S."/>
            <person name="Spatafora J."/>
            <person name="Crous P."/>
            <person name="Grigoriev I."/>
        </authorList>
    </citation>
    <scope>NUCLEOTIDE SEQUENCE</scope>
    <source>
        <strain evidence="1">CBS 675.92</strain>
    </source>
</reference>
<dbReference type="OrthoDB" id="3801348at2759"/>
<name>A0A6A5TCT4_9PLEO</name>
<evidence type="ECO:0000313" key="2">
    <source>
        <dbReference type="Proteomes" id="UP000800035"/>
    </source>
</evidence>
<dbReference type="AlphaFoldDB" id="A0A6A5TCT4"/>
<gene>
    <name evidence="1" type="ORF">CC80DRAFT_509754</name>
</gene>
<sequence>MSDKDSYRQSIIGVRMEVIALACLLKRQRGELADDTASPSNNIHAVIDTHHRAGHIHTVDPDIDNDNEVLSENVPLGRFLDRLAFVLAGGETGKHVTETAYVTVKQDKEEDIPKIYVTKNKSAYKYQSHANKMQKWLRNVATKTATEAEKIPSTRQSIIDKAREIRLQKRSKNELEQPRPQPLTSLYLLGLYRASFETFQTFASKHSPFRDLRIECVPDTNGLGDQILWPEILETMKLFRPNHQFQLKERTWEGKVHAEIQMLNHLESLGENETPHLYIGCSKKACWMCHVMLQEYTLQSCTESIGRKLRMKHSSLQIFKRWDPPFFDSEDMRDEYLRCLTKMRDLMFIHGSRNPLRSV</sequence>
<protein>
    <submittedName>
        <fullName evidence="1">Uncharacterized protein</fullName>
    </submittedName>
</protein>
<keyword evidence="2" id="KW-1185">Reference proteome</keyword>